<protein>
    <submittedName>
        <fullName evidence="1">Uncharacterized protein</fullName>
    </submittedName>
</protein>
<keyword evidence="2" id="KW-1185">Reference proteome</keyword>
<dbReference type="AlphaFoldDB" id="A0AAN9T9G8"/>
<gene>
    <name evidence="1" type="ORF">V9T40_011745</name>
</gene>
<comment type="caution">
    <text evidence="1">The sequence shown here is derived from an EMBL/GenBank/DDBJ whole genome shotgun (WGS) entry which is preliminary data.</text>
</comment>
<proteinExistence type="predicted"/>
<name>A0AAN9T9G8_9HEMI</name>
<accession>A0AAN9T9G8</accession>
<organism evidence="1 2">
    <name type="scientific">Parthenolecanium corni</name>
    <dbReference type="NCBI Taxonomy" id="536013"/>
    <lineage>
        <taxon>Eukaryota</taxon>
        <taxon>Metazoa</taxon>
        <taxon>Ecdysozoa</taxon>
        <taxon>Arthropoda</taxon>
        <taxon>Hexapoda</taxon>
        <taxon>Insecta</taxon>
        <taxon>Pterygota</taxon>
        <taxon>Neoptera</taxon>
        <taxon>Paraneoptera</taxon>
        <taxon>Hemiptera</taxon>
        <taxon>Sternorrhyncha</taxon>
        <taxon>Coccoidea</taxon>
        <taxon>Coccidae</taxon>
        <taxon>Parthenolecanium</taxon>
    </lineage>
</organism>
<evidence type="ECO:0000313" key="1">
    <source>
        <dbReference type="EMBL" id="KAK7575459.1"/>
    </source>
</evidence>
<sequence length="152" mass="17194">MYIASRRVESAVGWCSRARIFYVRTCTFLVSRNRLDSDFFRDRRYNDSSSADVRRAFAFFIRGVRNANALASQSQWSLVTGHWLLATGQSPSPKPKAKAIRYDATADATLSTRSSFRCYVRPPPVAVVRSASASASTRRVASRRSVWSWSTR</sequence>
<dbReference type="EMBL" id="JBBCAQ010000036">
    <property type="protein sequence ID" value="KAK7575459.1"/>
    <property type="molecule type" value="Genomic_DNA"/>
</dbReference>
<dbReference type="Proteomes" id="UP001367676">
    <property type="component" value="Unassembled WGS sequence"/>
</dbReference>
<evidence type="ECO:0000313" key="2">
    <source>
        <dbReference type="Proteomes" id="UP001367676"/>
    </source>
</evidence>
<reference evidence="1 2" key="1">
    <citation type="submission" date="2024-03" db="EMBL/GenBank/DDBJ databases">
        <title>Adaptation during the transition from Ophiocordyceps entomopathogen to insect associate is accompanied by gene loss and intensified selection.</title>
        <authorList>
            <person name="Ward C.M."/>
            <person name="Onetto C.A."/>
            <person name="Borneman A.R."/>
        </authorList>
    </citation>
    <scope>NUCLEOTIDE SEQUENCE [LARGE SCALE GENOMIC DNA]</scope>
    <source>
        <strain evidence="1">AWRI1</strain>
        <tissue evidence="1">Single Adult Female</tissue>
    </source>
</reference>